<dbReference type="EMBL" id="SOKU01000119">
    <property type="protein sequence ID" value="TES86212.1"/>
    <property type="molecule type" value="Genomic_DNA"/>
</dbReference>
<evidence type="ECO:0000313" key="9">
    <source>
        <dbReference type="EMBL" id="TES86212.1"/>
    </source>
</evidence>
<keyword evidence="5 7" id="KW-1133">Transmembrane helix</keyword>
<dbReference type="Gene3D" id="1.10.3720.10">
    <property type="entry name" value="MetI-like"/>
    <property type="match status" value="1"/>
</dbReference>
<evidence type="ECO:0000256" key="2">
    <source>
        <dbReference type="ARBA" id="ARBA00022448"/>
    </source>
</evidence>
<dbReference type="Pfam" id="PF00528">
    <property type="entry name" value="BPD_transp_1"/>
    <property type="match status" value="1"/>
</dbReference>
<evidence type="ECO:0000256" key="7">
    <source>
        <dbReference type="RuleBase" id="RU363032"/>
    </source>
</evidence>
<protein>
    <submittedName>
        <fullName evidence="9">Sugar ABC transporter permease</fullName>
    </submittedName>
</protein>
<evidence type="ECO:0000256" key="3">
    <source>
        <dbReference type="ARBA" id="ARBA00022475"/>
    </source>
</evidence>
<dbReference type="Proteomes" id="UP000320781">
    <property type="component" value="Unassembled WGS sequence"/>
</dbReference>
<dbReference type="PROSITE" id="PS50928">
    <property type="entry name" value="ABC_TM1"/>
    <property type="match status" value="1"/>
</dbReference>
<proteinExistence type="inferred from homology"/>
<evidence type="ECO:0000256" key="1">
    <source>
        <dbReference type="ARBA" id="ARBA00004651"/>
    </source>
</evidence>
<comment type="subcellular location">
    <subcellularLocation>
        <location evidence="1 7">Cell membrane</location>
        <topology evidence="1 7">Multi-pass membrane protein</topology>
    </subcellularLocation>
</comment>
<comment type="caution">
    <text evidence="9">The sequence shown here is derived from an EMBL/GenBank/DDBJ whole genome shotgun (WGS) entry which is preliminary data.</text>
</comment>
<dbReference type="InterPro" id="IPR051393">
    <property type="entry name" value="ABC_transporter_permease"/>
</dbReference>
<evidence type="ECO:0000259" key="8">
    <source>
        <dbReference type="PROSITE" id="PS50928"/>
    </source>
</evidence>
<evidence type="ECO:0000313" key="10">
    <source>
        <dbReference type="Proteomes" id="UP000320781"/>
    </source>
</evidence>
<organism evidence="9 10">
    <name type="scientific">Aerophobetes bacterium</name>
    <dbReference type="NCBI Taxonomy" id="2030807"/>
    <lineage>
        <taxon>Bacteria</taxon>
        <taxon>Candidatus Aerophobota</taxon>
    </lineage>
</organism>
<keyword evidence="2 7" id="KW-0813">Transport</keyword>
<dbReference type="SUPFAM" id="SSF161098">
    <property type="entry name" value="MetI-like"/>
    <property type="match status" value="1"/>
</dbReference>
<reference evidence="9 10" key="1">
    <citation type="submission" date="2019-03" db="EMBL/GenBank/DDBJ databases">
        <title>Metabolic potential of uncultured bacteria and archaea associated with petroleum seepage in deep-sea sediments.</title>
        <authorList>
            <person name="Dong X."/>
            <person name="Hubert C."/>
        </authorList>
    </citation>
    <scope>NUCLEOTIDE SEQUENCE [LARGE SCALE GENOMIC DNA]</scope>
    <source>
        <strain evidence="9">E44_bin92</strain>
    </source>
</reference>
<keyword evidence="3" id="KW-1003">Cell membrane</keyword>
<dbReference type="AlphaFoldDB" id="A0A523QKK0"/>
<keyword evidence="4 7" id="KW-0812">Transmembrane</keyword>
<dbReference type="PANTHER" id="PTHR30193">
    <property type="entry name" value="ABC TRANSPORTER PERMEASE PROTEIN"/>
    <property type="match status" value="1"/>
</dbReference>
<name>A0A523QKK0_UNCAE</name>
<dbReference type="InterPro" id="IPR035906">
    <property type="entry name" value="MetI-like_sf"/>
</dbReference>
<accession>A0A523QKK0</accession>
<comment type="similarity">
    <text evidence="7">Belongs to the binding-protein-dependent transport system permease family.</text>
</comment>
<dbReference type="GO" id="GO:0055085">
    <property type="term" value="P:transmembrane transport"/>
    <property type="evidence" value="ECO:0007669"/>
    <property type="project" value="InterPro"/>
</dbReference>
<evidence type="ECO:0000256" key="6">
    <source>
        <dbReference type="ARBA" id="ARBA00023136"/>
    </source>
</evidence>
<dbReference type="CDD" id="cd06261">
    <property type="entry name" value="TM_PBP2"/>
    <property type="match status" value="1"/>
</dbReference>
<feature type="domain" description="ABC transmembrane type-1" evidence="8">
    <location>
        <begin position="67"/>
        <end position="281"/>
    </location>
</feature>
<keyword evidence="6 7" id="KW-0472">Membrane</keyword>
<gene>
    <name evidence="9" type="ORF">E3J95_02525</name>
</gene>
<feature type="transmembrane region" description="Helical" evidence="7">
    <location>
        <begin position="262"/>
        <end position="282"/>
    </location>
</feature>
<dbReference type="PANTHER" id="PTHR30193:SF37">
    <property type="entry name" value="INNER MEMBRANE ABC TRANSPORTER PERMEASE PROTEIN YCJO"/>
    <property type="match status" value="1"/>
</dbReference>
<evidence type="ECO:0000256" key="5">
    <source>
        <dbReference type="ARBA" id="ARBA00022989"/>
    </source>
</evidence>
<evidence type="ECO:0000256" key="4">
    <source>
        <dbReference type="ARBA" id="ARBA00022692"/>
    </source>
</evidence>
<feature type="transmembrane region" description="Helical" evidence="7">
    <location>
        <begin position="71"/>
        <end position="92"/>
    </location>
</feature>
<feature type="transmembrane region" description="Helical" evidence="7">
    <location>
        <begin position="12"/>
        <end position="36"/>
    </location>
</feature>
<sequence>MKPLRIRLEHQGYLFVLPCLAMLALVLGFPALMAVANSFSPIWSREFTFTLANYKRLIHDSVFWNSLGVSFFFVGGTVALHFLIGMAVALALNSEIRARRFFRVLAILPWTIPDVISGLVWRYMYNPTQGIINYTLMRTGLVDTYVEWLASARLAMPSVILADVWRGYPFVMIILLAGLQAIPKELYEAAKTDGASMIQEFWHITLPSLTRTIVVALALDTIWQFRRFGLIYTMTRGGPGHMTEIFSMLVYKQYFKFFNFEYASSIAVVMAVILLLVSLPYLRLIVAGARE</sequence>
<dbReference type="GO" id="GO:0005886">
    <property type="term" value="C:plasma membrane"/>
    <property type="evidence" value="ECO:0007669"/>
    <property type="project" value="UniProtKB-SubCell"/>
</dbReference>
<dbReference type="InterPro" id="IPR000515">
    <property type="entry name" value="MetI-like"/>
</dbReference>